<keyword evidence="4 7" id="KW-0812">Transmembrane</keyword>
<dbReference type="Pfam" id="PF03706">
    <property type="entry name" value="LPG_synthase_TM"/>
    <property type="match status" value="1"/>
</dbReference>
<evidence type="ECO:0000313" key="9">
    <source>
        <dbReference type="Proteomes" id="UP000032679"/>
    </source>
</evidence>
<keyword evidence="6 7" id="KW-0472">Membrane</keyword>
<dbReference type="GO" id="GO:0005886">
    <property type="term" value="C:plasma membrane"/>
    <property type="evidence" value="ECO:0007669"/>
    <property type="project" value="UniProtKB-SubCell"/>
</dbReference>
<feature type="transmembrane region" description="Helical" evidence="7">
    <location>
        <begin position="33"/>
        <end position="50"/>
    </location>
</feature>
<keyword evidence="2" id="KW-1003">Cell membrane</keyword>
<gene>
    <name evidence="8" type="ORF">Tasa_012_069</name>
</gene>
<keyword evidence="9" id="KW-1185">Reference proteome</keyword>
<dbReference type="PANTHER" id="PTHR34697:SF2">
    <property type="entry name" value="PHOSPHATIDYLGLYCEROL LYSYLTRANSFERASE"/>
    <property type="match status" value="1"/>
</dbReference>
<accession>A0A0D6MKU2</accession>
<evidence type="ECO:0000256" key="4">
    <source>
        <dbReference type="ARBA" id="ARBA00022692"/>
    </source>
</evidence>
<feature type="transmembrane region" description="Helical" evidence="7">
    <location>
        <begin position="393"/>
        <end position="411"/>
    </location>
</feature>
<feature type="transmembrane region" description="Helical" evidence="7">
    <location>
        <begin position="106"/>
        <end position="127"/>
    </location>
</feature>
<evidence type="ECO:0000256" key="1">
    <source>
        <dbReference type="ARBA" id="ARBA00004651"/>
    </source>
</evidence>
<feature type="transmembrane region" description="Helical" evidence="7">
    <location>
        <begin position="147"/>
        <end position="168"/>
    </location>
</feature>
<dbReference type="PANTHER" id="PTHR34697">
    <property type="entry name" value="PHOSPHATIDYLGLYCEROL LYSYLTRANSFERASE"/>
    <property type="match status" value="1"/>
</dbReference>
<dbReference type="Proteomes" id="UP000032679">
    <property type="component" value="Unassembled WGS sequence"/>
</dbReference>
<feature type="transmembrane region" description="Helical" evidence="7">
    <location>
        <begin position="490"/>
        <end position="507"/>
    </location>
</feature>
<dbReference type="AlphaFoldDB" id="A0A0D6MKU2"/>
<dbReference type="InterPro" id="IPR051211">
    <property type="entry name" value="PG_lysyltransferase"/>
</dbReference>
<dbReference type="STRING" id="1231623.Tasa_012_069"/>
<dbReference type="GO" id="GO:0016755">
    <property type="term" value="F:aminoacyltransferase activity"/>
    <property type="evidence" value="ECO:0007669"/>
    <property type="project" value="TreeGrafter"/>
</dbReference>
<protein>
    <recommendedName>
        <fullName evidence="10">Phosphatidylglycerol lysyltransferase C-terminal domain-containing protein</fullName>
    </recommendedName>
</protein>
<comment type="subcellular location">
    <subcellularLocation>
        <location evidence="1">Cell membrane</location>
        <topology evidence="1">Multi-pass membrane protein</topology>
    </subcellularLocation>
</comment>
<feature type="transmembrane region" description="Helical" evidence="7">
    <location>
        <begin position="330"/>
        <end position="352"/>
    </location>
</feature>
<dbReference type="EMBL" id="BALE01000012">
    <property type="protein sequence ID" value="GAN53893.1"/>
    <property type="molecule type" value="Genomic_DNA"/>
</dbReference>
<comment type="caution">
    <text evidence="8">The sequence shown here is derived from an EMBL/GenBank/DDBJ whole genome shotgun (WGS) entry which is preliminary data.</text>
</comment>
<feature type="transmembrane region" description="Helical" evidence="7">
    <location>
        <begin position="273"/>
        <end position="291"/>
    </location>
</feature>
<evidence type="ECO:0000256" key="5">
    <source>
        <dbReference type="ARBA" id="ARBA00022989"/>
    </source>
</evidence>
<evidence type="ECO:0000256" key="7">
    <source>
        <dbReference type="SAM" id="Phobius"/>
    </source>
</evidence>
<evidence type="ECO:0000313" key="8">
    <source>
        <dbReference type="EMBL" id="GAN53893.1"/>
    </source>
</evidence>
<evidence type="ECO:0000256" key="6">
    <source>
        <dbReference type="ARBA" id="ARBA00023136"/>
    </source>
</evidence>
<evidence type="ECO:0000256" key="3">
    <source>
        <dbReference type="ARBA" id="ARBA00022679"/>
    </source>
</evidence>
<keyword evidence="3" id="KW-0808">Transferase</keyword>
<reference evidence="8 9" key="1">
    <citation type="submission" date="2012-10" db="EMBL/GenBank/DDBJ databases">
        <title>Genome sequencing of Tanticharoenia sakaeratensis NBRC 103193.</title>
        <authorList>
            <person name="Azuma Y."/>
            <person name="Hadano H."/>
            <person name="Hirakawa H."/>
            <person name="Matsushita K."/>
        </authorList>
    </citation>
    <scope>NUCLEOTIDE SEQUENCE [LARGE SCALE GENOMIC DNA]</scope>
    <source>
        <strain evidence="8 9">NBRC 103193</strain>
    </source>
</reference>
<organism evidence="8 9">
    <name type="scientific">Tanticharoenia sakaeratensis NBRC 103193</name>
    <dbReference type="NCBI Taxonomy" id="1231623"/>
    <lineage>
        <taxon>Bacteria</taxon>
        <taxon>Pseudomonadati</taxon>
        <taxon>Pseudomonadota</taxon>
        <taxon>Alphaproteobacteria</taxon>
        <taxon>Acetobacterales</taxon>
        <taxon>Acetobacteraceae</taxon>
        <taxon>Tanticharoenia</taxon>
    </lineage>
</organism>
<keyword evidence="5 7" id="KW-1133">Transmembrane helix</keyword>
<feature type="transmembrane region" description="Helical" evidence="7">
    <location>
        <begin position="364"/>
        <end position="386"/>
    </location>
</feature>
<feature type="transmembrane region" description="Helical" evidence="7">
    <location>
        <begin position="70"/>
        <end position="94"/>
    </location>
</feature>
<dbReference type="GO" id="GO:0055091">
    <property type="term" value="P:phospholipid homeostasis"/>
    <property type="evidence" value="ECO:0007669"/>
    <property type="project" value="TreeGrafter"/>
</dbReference>
<evidence type="ECO:0000256" key="2">
    <source>
        <dbReference type="ARBA" id="ARBA00022475"/>
    </source>
</evidence>
<feature type="transmembrane region" description="Helical" evidence="7">
    <location>
        <begin position="417"/>
        <end position="438"/>
    </location>
</feature>
<evidence type="ECO:0008006" key="10">
    <source>
        <dbReference type="Google" id="ProtNLM"/>
    </source>
</evidence>
<name>A0A0D6MKU2_9PROT</name>
<feature type="transmembrane region" description="Helical" evidence="7">
    <location>
        <begin position="450"/>
        <end position="470"/>
    </location>
</feature>
<dbReference type="InterPro" id="IPR022791">
    <property type="entry name" value="L-PG_synthase/AglD"/>
</dbReference>
<sequence>MLMIAAIVVIVRELHTLSFHDIRAALHAMPGRAVNVGIACTVLSYTILSFYDWLACRQVGADVSYRRAAFAAFCSYVLSHNLGCSAISGAAVRFRLYRNWGVGSAAIAQIIAFCSTTYLLGTLALIGGVLLAEPGHLPLISTHVPEIVPIVIGIGMWAVIAAYVVMSLRPRVLRIRHHEIDLPGIGTALAQVAVSSADMAATALIAYVLLPHGVPISFGAFLAIYMMSYTAGLLASVPGGLGVFDGAMMLALGHYMSASAILSTILVFRVLYYIVPLVLAGLMFAGHEMFLRGDAALGRKRAQAARRRGEPAPVLAPRPSHVIRESEADFSVAVATGVVAASGILLVVYAMLPSAYAPTGFGGWWLHEVTDCLLSVTGVTLVGLAIGLSQRVLLAWKATIGCLLWAIALVLLRHAPIGVPGSLALVIVLIAPFSSCYYRPARLMSEPWSPTLMTPVMLWIASLVSIAIFASERHLGVSWWRELLHGAREADVRWVLGLSVLLGLIAIGQMMRVGRIPVLPWDRSSEERYRELDHALAELGPRRPNGVLFGDAGRAAIPFLRTERFIIGLGDPAGQARFCTAAIWRLRDLALHEGRHLVFIRIGQALQGVYCDLGLSVCQNAPAGAGTLCCLPQDEPAVRAVLIGDQRRFARRARNTAAIVRRQGASAP</sequence>
<proteinExistence type="predicted"/>